<name>A0AA40ER09_9PEZI</name>
<reference evidence="2" key="1">
    <citation type="submission" date="2023-06" db="EMBL/GenBank/DDBJ databases">
        <title>Genome-scale phylogeny and comparative genomics of the fungal order Sordariales.</title>
        <authorList>
            <consortium name="Lawrence Berkeley National Laboratory"/>
            <person name="Hensen N."/>
            <person name="Bonometti L."/>
            <person name="Westerberg I."/>
            <person name="Brannstrom I.O."/>
            <person name="Guillou S."/>
            <person name="Cros-Aarteil S."/>
            <person name="Calhoun S."/>
            <person name="Haridas S."/>
            <person name="Kuo A."/>
            <person name="Mondo S."/>
            <person name="Pangilinan J."/>
            <person name="Riley R."/>
            <person name="LaButti K."/>
            <person name="Andreopoulos B."/>
            <person name="Lipzen A."/>
            <person name="Chen C."/>
            <person name="Yanf M."/>
            <person name="Daum C."/>
            <person name="Ng V."/>
            <person name="Clum A."/>
            <person name="Steindorff A."/>
            <person name="Ohm R."/>
            <person name="Martin F."/>
            <person name="Silar P."/>
            <person name="Natvig D."/>
            <person name="Lalanne C."/>
            <person name="Gautier V."/>
            <person name="Ament-velasquez S.L."/>
            <person name="Kruys A."/>
            <person name="Hutchinson M.I."/>
            <person name="Powell A.J."/>
            <person name="Barry K."/>
            <person name="Miller A.N."/>
            <person name="Grigoriev I.V."/>
            <person name="Debuchy R."/>
            <person name="Gladieux P."/>
            <person name="Thoren M.H."/>
            <person name="Johannesson H."/>
        </authorList>
    </citation>
    <scope>NUCLEOTIDE SEQUENCE</scope>
    <source>
        <strain evidence="2">SMH3187-1</strain>
    </source>
</reference>
<organism evidence="2 3">
    <name type="scientific">Schizothecium vesticola</name>
    <dbReference type="NCBI Taxonomy" id="314040"/>
    <lineage>
        <taxon>Eukaryota</taxon>
        <taxon>Fungi</taxon>
        <taxon>Dikarya</taxon>
        <taxon>Ascomycota</taxon>
        <taxon>Pezizomycotina</taxon>
        <taxon>Sordariomycetes</taxon>
        <taxon>Sordariomycetidae</taxon>
        <taxon>Sordariales</taxon>
        <taxon>Schizotheciaceae</taxon>
        <taxon>Schizothecium</taxon>
    </lineage>
</organism>
<dbReference type="Proteomes" id="UP001172155">
    <property type="component" value="Unassembled WGS sequence"/>
</dbReference>
<proteinExistence type="predicted"/>
<dbReference type="EMBL" id="JAUKUD010000005">
    <property type="protein sequence ID" value="KAK0743928.1"/>
    <property type="molecule type" value="Genomic_DNA"/>
</dbReference>
<dbReference type="AlphaFoldDB" id="A0AA40ER09"/>
<evidence type="ECO:0000256" key="1">
    <source>
        <dbReference type="SAM" id="MobiDB-lite"/>
    </source>
</evidence>
<evidence type="ECO:0000313" key="3">
    <source>
        <dbReference type="Proteomes" id="UP001172155"/>
    </source>
</evidence>
<keyword evidence="3" id="KW-1185">Reference proteome</keyword>
<protein>
    <submittedName>
        <fullName evidence="2">Uncharacterized protein</fullName>
    </submittedName>
</protein>
<gene>
    <name evidence="2" type="ORF">B0T18DRAFT_193248</name>
</gene>
<accession>A0AA40ER09</accession>
<evidence type="ECO:0000313" key="2">
    <source>
        <dbReference type="EMBL" id="KAK0743928.1"/>
    </source>
</evidence>
<feature type="region of interest" description="Disordered" evidence="1">
    <location>
        <begin position="158"/>
        <end position="190"/>
    </location>
</feature>
<sequence>MGARNPVAPWPPGRCDRRAWRVPSSSSTACGCCAHTDDQLSPTAITPLPSPQPRRLPVSVPAACHGAGFRHATPQCRSHRRPQHTHTHRCVTEVAEIWSVSDVCTSTAEHHTGDSTPRPPSPAPSLSTRGGGCQWLGEQSYQTLAKLPWNLSRRKPLARPNVSFRGHRSGSRSPSPSKCETKRRGEPFSLASNGTGVALAVPRNLASPSQHVVCCRSFLRVSTTCLASPGHGGCPLLQDREDAARGEGQAQVSTAPQMVASAATDRATVRCIRRTGYHNGDTTLARHRVPSFLVDRLAEADCPHGRRLAFPLNESPWAVPGARGGGVPASRTTI</sequence>
<comment type="caution">
    <text evidence="2">The sequence shown here is derived from an EMBL/GenBank/DDBJ whole genome shotgun (WGS) entry which is preliminary data.</text>
</comment>
<feature type="region of interest" description="Disordered" evidence="1">
    <location>
        <begin position="107"/>
        <end position="132"/>
    </location>
</feature>
<dbReference type="PROSITE" id="PS51257">
    <property type="entry name" value="PROKAR_LIPOPROTEIN"/>
    <property type="match status" value="1"/>
</dbReference>